<dbReference type="EMBL" id="CSTD01000007">
    <property type="protein sequence ID" value="CPR13423.1"/>
    <property type="molecule type" value="Genomic_DNA"/>
</dbReference>
<gene>
    <name evidence="5" type="ORF">BN971_04733</name>
</gene>
<dbReference type="SUPFAM" id="SSF51905">
    <property type="entry name" value="FAD/NAD(P)-binding domain"/>
    <property type="match status" value="1"/>
</dbReference>
<dbReference type="RefSeq" id="WP_085179153.1">
    <property type="nucleotide sequence ID" value="NZ_CSTD01000007.1"/>
</dbReference>
<dbReference type="OrthoDB" id="4568714at2"/>
<keyword evidence="3" id="KW-0949">S-adenosyl-L-methionine</keyword>
<evidence type="ECO:0000256" key="1">
    <source>
        <dbReference type="ARBA" id="ARBA00022603"/>
    </source>
</evidence>
<evidence type="ECO:0000313" key="6">
    <source>
        <dbReference type="Proteomes" id="UP000198875"/>
    </source>
</evidence>
<dbReference type="InterPro" id="IPR029063">
    <property type="entry name" value="SAM-dependent_MTases_sf"/>
</dbReference>
<dbReference type="GO" id="GO:0008171">
    <property type="term" value="F:O-methyltransferase activity"/>
    <property type="evidence" value="ECO:0007669"/>
    <property type="project" value="InterPro"/>
</dbReference>
<dbReference type="PROSITE" id="PS51683">
    <property type="entry name" value="SAM_OMT_II"/>
    <property type="match status" value="1"/>
</dbReference>
<dbReference type="AlphaFoldDB" id="A0A0U0WF66"/>
<protein>
    <submittedName>
        <fullName evidence="5">Hydroxyneurosporene-O-methyltransferase</fullName>
    </submittedName>
</protein>
<evidence type="ECO:0000256" key="3">
    <source>
        <dbReference type="ARBA" id="ARBA00022691"/>
    </source>
</evidence>
<keyword evidence="2 5" id="KW-0808">Transferase</keyword>
<dbReference type="GO" id="GO:0032259">
    <property type="term" value="P:methylation"/>
    <property type="evidence" value="ECO:0007669"/>
    <property type="project" value="UniProtKB-KW"/>
</dbReference>
<keyword evidence="1 5" id="KW-0489">Methyltransferase</keyword>
<evidence type="ECO:0000313" key="5">
    <source>
        <dbReference type="EMBL" id="CPR13423.1"/>
    </source>
</evidence>
<evidence type="ECO:0000259" key="4">
    <source>
        <dbReference type="Pfam" id="PF00891"/>
    </source>
</evidence>
<accession>A0A0U0WF66</accession>
<dbReference type="Proteomes" id="UP000198875">
    <property type="component" value="Unassembled WGS sequence"/>
</dbReference>
<evidence type="ECO:0000256" key="2">
    <source>
        <dbReference type="ARBA" id="ARBA00022679"/>
    </source>
</evidence>
<sequence>MDGISSAGVGGISSARALPADGHEVTVFERRPYVRATGAAVTMWPNGATVLDRPGVDTGDAYMLKNIVHDWPGDRAVRILRNVRASAPPGAAVLLVEMVIGICCARRDSGQPGSYTPHRR</sequence>
<feature type="domain" description="O-methyltransferase C-terminal" evidence="4">
    <location>
        <begin position="57"/>
        <end position="101"/>
    </location>
</feature>
<dbReference type="Gene3D" id="3.40.50.150">
    <property type="entry name" value="Vaccinia Virus protein VP39"/>
    <property type="match status" value="1"/>
</dbReference>
<organism evidence="5 6">
    <name type="scientific">Mycobacterium bohemicum DSM 44277</name>
    <dbReference type="NCBI Taxonomy" id="1236609"/>
    <lineage>
        <taxon>Bacteria</taxon>
        <taxon>Bacillati</taxon>
        <taxon>Actinomycetota</taxon>
        <taxon>Actinomycetes</taxon>
        <taxon>Mycobacteriales</taxon>
        <taxon>Mycobacteriaceae</taxon>
        <taxon>Mycobacterium</taxon>
    </lineage>
</organism>
<proteinExistence type="predicted"/>
<dbReference type="InterPro" id="IPR001077">
    <property type="entry name" value="COMT_C"/>
</dbReference>
<dbReference type="Pfam" id="PF00891">
    <property type="entry name" value="Methyltransf_2"/>
    <property type="match status" value="1"/>
</dbReference>
<name>A0A0U0WF66_MYCBE</name>
<reference evidence="5 6" key="1">
    <citation type="submission" date="2015-03" db="EMBL/GenBank/DDBJ databases">
        <authorList>
            <person name="Murphy D."/>
        </authorList>
    </citation>
    <scope>NUCLEOTIDE SEQUENCE [LARGE SCALE GENOMIC DNA]</scope>
    <source>
        <strain evidence="5 6">DSM 44277</strain>
    </source>
</reference>
<dbReference type="InterPro" id="IPR016461">
    <property type="entry name" value="COMT-like"/>
</dbReference>
<dbReference type="InterPro" id="IPR036188">
    <property type="entry name" value="FAD/NAD-bd_sf"/>
</dbReference>